<dbReference type="FunFam" id="3.30.390.10:FF:000009">
    <property type="entry name" value="Hydrophobic dipeptide epimerase"/>
    <property type="match status" value="1"/>
</dbReference>
<keyword evidence="4 7" id="KW-0413">Isomerase</keyword>
<dbReference type="FunCoup" id="A0A330L0I6">
    <property type="interactions" value="56"/>
</dbReference>
<evidence type="ECO:0000256" key="7">
    <source>
        <dbReference type="RuleBase" id="RU366006"/>
    </source>
</evidence>
<dbReference type="GO" id="GO:0046872">
    <property type="term" value="F:metal ion binding"/>
    <property type="evidence" value="ECO:0007669"/>
    <property type="project" value="UniProtKB-KW"/>
</dbReference>
<dbReference type="Gene3D" id="3.20.20.120">
    <property type="entry name" value="Enolase-like C-terminal domain"/>
    <property type="match status" value="1"/>
</dbReference>
<dbReference type="PANTHER" id="PTHR48073:SF2">
    <property type="entry name" value="O-SUCCINYLBENZOATE SYNTHASE"/>
    <property type="match status" value="1"/>
</dbReference>
<comment type="similarity">
    <text evidence="1 7">Belongs to the mandelate racemase/muconate lactonizing enzyme family.</text>
</comment>
<protein>
    <recommendedName>
        <fullName evidence="7">Dipeptide epimerase</fullName>
        <ecNumber evidence="7">5.1.1.-</ecNumber>
    </recommendedName>
</protein>
<evidence type="ECO:0000259" key="8">
    <source>
        <dbReference type="SMART" id="SM00922"/>
    </source>
</evidence>
<evidence type="ECO:0000313" key="10">
    <source>
        <dbReference type="Proteomes" id="UP000248168"/>
    </source>
</evidence>
<dbReference type="AlphaFoldDB" id="A0A330L0I6"/>
<evidence type="ECO:0000313" key="9">
    <source>
        <dbReference type="EMBL" id="SPP63275.1"/>
    </source>
</evidence>
<dbReference type="SUPFAM" id="SSF54826">
    <property type="entry name" value="Enolase N-terminal domain-like"/>
    <property type="match status" value="1"/>
</dbReference>
<name>A0A330L0I6_9BACT</name>
<dbReference type="InParanoid" id="A0A330L0I6"/>
<feature type="binding site" evidence="6">
    <location>
        <position position="195"/>
    </location>
    <ligand>
        <name>Mg(2+)</name>
        <dbReference type="ChEBI" id="CHEBI:18420"/>
    </ligand>
</feature>
<evidence type="ECO:0000256" key="6">
    <source>
        <dbReference type="PIRSR" id="PIRSR634603-3"/>
    </source>
</evidence>
<dbReference type="InterPro" id="IPR029017">
    <property type="entry name" value="Enolase-like_N"/>
</dbReference>
<sequence length="372" mass="40154">MPQSSRGQIVTIEFWPIDIPITDPFVVATGARVVAENIFVRLTLHDGTQGYGESAPFPEVGGETRDSCLATLRQLAPLLIGASPGHYARLAAEMAQTAPAHPAARCGLETAMIDAYCQSTQVSMWQLWGGHDVRPRETDITIPISTLKKSVALARGWYAQGFRLFKMKVGNDVDQDIRRLEAVHRALPGIAFIGDGNQGFSREECLAFARGVQRFGGTMVLLEQPVVRDDLDSMTAIRRDTGIPVAADESVRSLADARDVIARNAADYINIKIMKTGVVEAVAIAETTLAAGLKLMVGGMVETRLAMGCSFSLVLGMKGFDILDLDTPLLLATDPVQGGYGYRGAHLEPWVGPGLALTTQPNRANHELETVQ</sequence>
<dbReference type="Pfam" id="PF02746">
    <property type="entry name" value="MR_MLE_N"/>
    <property type="match status" value="1"/>
</dbReference>
<evidence type="ECO:0000256" key="5">
    <source>
        <dbReference type="PIRSR" id="PIRSR634603-1"/>
    </source>
</evidence>
<dbReference type="InterPro" id="IPR034603">
    <property type="entry name" value="Dipeptide_epimerase"/>
</dbReference>
<gene>
    <name evidence="9" type="ORF">NITLEN_10361</name>
</gene>
<dbReference type="Pfam" id="PF13378">
    <property type="entry name" value="MR_MLE_C"/>
    <property type="match status" value="1"/>
</dbReference>
<dbReference type="InterPro" id="IPR029065">
    <property type="entry name" value="Enolase_C-like"/>
</dbReference>
<dbReference type="EMBL" id="OUNR01000001">
    <property type="protein sequence ID" value="SPP63275.1"/>
    <property type="molecule type" value="Genomic_DNA"/>
</dbReference>
<evidence type="ECO:0000256" key="1">
    <source>
        <dbReference type="ARBA" id="ARBA00008031"/>
    </source>
</evidence>
<evidence type="ECO:0000256" key="4">
    <source>
        <dbReference type="ARBA" id="ARBA00023235"/>
    </source>
</evidence>
<evidence type="ECO:0000256" key="2">
    <source>
        <dbReference type="ARBA" id="ARBA00022723"/>
    </source>
</evidence>
<dbReference type="SFLD" id="SFLDF00009">
    <property type="entry name" value="o-succinylbenzoate_synthase"/>
    <property type="match status" value="1"/>
</dbReference>
<feature type="binding site" evidence="6">
    <location>
        <position position="223"/>
    </location>
    <ligand>
        <name>Mg(2+)</name>
        <dbReference type="ChEBI" id="CHEBI:18420"/>
    </ligand>
</feature>
<dbReference type="SMART" id="SM00922">
    <property type="entry name" value="MR_MLE"/>
    <property type="match status" value="1"/>
</dbReference>
<dbReference type="SFLD" id="SFLDG00180">
    <property type="entry name" value="muconate_cycloisomerase"/>
    <property type="match status" value="1"/>
</dbReference>
<dbReference type="GO" id="GO:0006518">
    <property type="term" value="P:peptide metabolic process"/>
    <property type="evidence" value="ECO:0007669"/>
    <property type="project" value="UniProtKB-ARBA"/>
</dbReference>
<dbReference type="PANTHER" id="PTHR48073">
    <property type="entry name" value="O-SUCCINYLBENZOATE SYNTHASE-RELATED"/>
    <property type="match status" value="1"/>
</dbReference>
<dbReference type="EC" id="5.1.1.-" evidence="7"/>
<dbReference type="InterPro" id="IPR013342">
    <property type="entry name" value="Mandelate_racemase_C"/>
</dbReference>
<dbReference type="Proteomes" id="UP000248168">
    <property type="component" value="Unassembled WGS sequence"/>
</dbReference>
<proteinExistence type="inferred from homology"/>
<dbReference type="Gene3D" id="3.30.390.10">
    <property type="entry name" value="Enolase-like, N-terminal domain"/>
    <property type="match status" value="1"/>
</dbReference>
<dbReference type="SFLD" id="SFLDS00001">
    <property type="entry name" value="Enolase"/>
    <property type="match status" value="1"/>
</dbReference>
<feature type="domain" description="Mandelate racemase/muconate lactonizing enzyme C-terminal" evidence="8">
    <location>
        <begin position="147"/>
        <end position="244"/>
    </location>
</feature>
<dbReference type="SUPFAM" id="SSF51604">
    <property type="entry name" value="Enolase C-terminal domain-like"/>
    <property type="match status" value="1"/>
</dbReference>
<comment type="cofactor">
    <cofactor evidence="6 7">
        <name>Mg(2+)</name>
        <dbReference type="ChEBI" id="CHEBI:18420"/>
    </cofactor>
    <text evidence="6 7">Binds 1 Mg(2+) ion per subunit.</text>
</comment>
<evidence type="ECO:0000256" key="3">
    <source>
        <dbReference type="ARBA" id="ARBA00022842"/>
    </source>
</evidence>
<keyword evidence="10" id="KW-1185">Reference proteome</keyword>
<feature type="binding site" evidence="6">
    <location>
        <position position="248"/>
    </location>
    <ligand>
        <name>Mg(2+)</name>
        <dbReference type="ChEBI" id="CHEBI:18420"/>
    </ligand>
</feature>
<feature type="active site" description="Proton acceptor; specific for (R)-substrate epimerization" evidence="5">
    <location>
        <position position="168"/>
    </location>
</feature>
<organism evidence="9 10">
    <name type="scientific">Nitrospira lenta</name>
    <dbReference type="NCBI Taxonomy" id="1436998"/>
    <lineage>
        <taxon>Bacteria</taxon>
        <taxon>Pseudomonadati</taxon>
        <taxon>Nitrospirota</taxon>
        <taxon>Nitrospiria</taxon>
        <taxon>Nitrospirales</taxon>
        <taxon>Nitrospiraceae</taxon>
        <taxon>Nitrospira</taxon>
    </lineage>
</organism>
<dbReference type="CDD" id="cd03319">
    <property type="entry name" value="L-Ala-DL-Glu_epimerase"/>
    <property type="match status" value="1"/>
</dbReference>
<keyword evidence="2 6" id="KW-0479">Metal-binding</keyword>
<accession>A0A330L0I6</accession>
<dbReference type="OrthoDB" id="9775391at2"/>
<dbReference type="GO" id="GO:0016855">
    <property type="term" value="F:racemase and epimerase activity, acting on amino acids and derivatives"/>
    <property type="evidence" value="ECO:0007669"/>
    <property type="project" value="UniProtKB-UniRule"/>
</dbReference>
<dbReference type="InterPro" id="IPR036849">
    <property type="entry name" value="Enolase-like_C_sf"/>
</dbReference>
<reference evidence="10" key="1">
    <citation type="submission" date="2018-04" db="EMBL/GenBank/DDBJ databases">
        <authorList>
            <person name="Lucker S."/>
            <person name="Sakoula D."/>
        </authorList>
    </citation>
    <scope>NUCLEOTIDE SEQUENCE [LARGE SCALE GENOMIC DNA]</scope>
</reference>
<feature type="active site" description="Proton acceptor; specific for (S)-substrate epimerization" evidence="5">
    <location>
        <position position="272"/>
    </location>
</feature>
<keyword evidence="3 6" id="KW-0460">Magnesium</keyword>
<dbReference type="InterPro" id="IPR013341">
    <property type="entry name" value="Mandelate_racemase_N_dom"/>
</dbReference>
<dbReference type="RefSeq" id="WP_121987828.1">
    <property type="nucleotide sequence ID" value="NZ_OUNR01000001.1"/>
</dbReference>